<reference evidence="1 2" key="1">
    <citation type="journal article" date="2018" name="Nat. Ecol. Evol.">
        <title>Pezizomycetes genomes reveal the molecular basis of ectomycorrhizal truffle lifestyle.</title>
        <authorList>
            <person name="Murat C."/>
            <person name="Payen T."/>
            <person name="Noel B."/>
            <person name="Kuo A."/>
            <person name="Morin E."/>
            <person name="Chen J."/>
            <person name="Kohler A."/>
            <person name="Krizsan K."/>
            <person name="Balestrini R."/>
            <person name="Da Silva C."/>
            <person name="Montanini B."/>
            <person name="Hainaut M."/>
            <person name="Levati E."/>
            <person name="Barry K.W."/>
            <person name="Belfiori B."/>
            <person name="Cichocki N."/>
            <person name="Clum A."/>
            <person name="Dockter R.B."/>
            <person name="Fauchery L."/>
            <person name="Guy J."/>
            <person name="Iotti M."/>
            <person name="Le Tacon F."/>
            <person name="Lindquist E.A."/>
            <person name="Lipzen A."/>
            <person name="Malagnac F."/>
            <person name="Mello A."/>
            <person name="Molinier V."/>
            <person name="Miyauchi S."/>
            <person name="Poulain J."/>
            <person name="Riccioni C."/>
            <person name="Rubini A."/>
            <person name="Sitrit Y."/>
            <person name="Splivallo R."/>
            <person name="Traeger S."/>
            <person name="Wang M."/>
            <person name="Zifcakova L."/>
            <person name="Wipf D."/>
            <person name="Zambonelli A."/>
            <person name="Paolocci F."/>
            <person name="Nowrousian M."/>
            <person name="Ottonello S."/>
            <person name="Baldrian P."/>
            <person name="Spatafora J.W."/>
            <person name="Henrissat B."/>
            <person name="Nagy L.G."/>
            <person name="Aury J.M."/>
            <person name="Wincker P."/>
            <person name="Grigoriev I.V."/>
            <person name="Bonfante P."/>
            <person name="Martin F.M."/>
        </authorList>
    </citation>
    <scope>NUCLEOTIDE SEQUENCE [LARGE SCALE GENOMIC DNA]</scope>
    <source>
        <strain evidence="1 2">120613-1</strain>
    </source>
</reference>
<name>A0A3N4K0E1_9PEZI</name>
<sequence length="71" mass="7955">DFHDGTTAYSKTVRSHTEKNILGYFGRGHKQISKKTGVPVPTVQGIVKRYHTCGQIEDATSIRKTHVTQSR</sequence>
<evidence type="ECO:0000313" key="2">
    <source>
        <dbReference type="Proteomes" id="UP000276215"/>
    </source>
</evidence>
<accession>A0A3N4K0E1</accession>
<keyword evidence="2" id="KW-1185">Reference proteome</keyword>
<gene>
    <name evidence="1" type="ORF">L873DRAFT_1799517</name>
</gene>
<dbReference type="EMBL" id="ML120359">
    <property type="protein sequence ID" value="RPB04076.1"/>
    <property type="molecule type" value="Genomic_DNA"/>
</dbReference>
<protein>
    <submittedName>
        <fullName evidence="1">Uncharacterized protein</fullName>
    </submittedName>
</protein>
<dbReference type="OrthoDB" id="3263820at2759"/>
<feature type="non-terminal residue" evidence="1">
    <location>
        <position position="1"/>
    </location>
</feature>
<dbReference type="Gene3D" id="1.10.10.10">
    <property type="entry name" value="Winged helix-like DNA-binding domain superfamily/Winged helix DNA-binding domain"/>
    <property type="match status" value="1"/>
</dbReference>
<dbReference type="AlphaFoldDB" id="A0A3N4K0E1"/>
<organism evidence="1 2">
    <name type="scientific">Choiromyces venosus 120613-1</name>
    <dbReference type="NCBI Taxonomy" id="1336337"/>
    <lineage>
        <taxon>Eukaryota</taxon>
        <taxon>Fungi</taxon>
        <taxon>Dikarya</taxon>
        <taxon>Ascomycota</taxon>
        <taxon>Pezizomycotina</taxon>
        <taxon>Pezizomycetes</taxon>
        <taxon>Pezizales</taxon>
        <taxon>Tuberaceae</taxon>
        <taxon>Choiromyces</taxon>
    </lineage>
</organism>
<evidence type="ECO:0000313" key="1">
    <source>
        <dbReference type="EMBL" id="RPB04076.1"/>
    </source>
</evidence>
<dbReference type="Proteomes" id="UP000276215">
    <property type="component" value="Unassembled WGS sequence"/>
</dbReference>
<proteinExistence type="predicted"/>
<dbReference type="InterPro" id="IPR036388">
    <property type="entry name" value="WH-like_DNA-bd_sf"/>
</dbReference>